<dbReference type="RefSeq" id="WP_072991830.1">
    <property type="nucleotide sequence ID" value="NZ_FQZB01000017.1"/>
</dbReference>
<evidence type="ECO:0000313" key="2">
    <source>
        <dbReference type="EMBL" id="SHK44436.1"/>
    </source>
</evidence>
<protein>
    <recommendedName>
        <fullName evidence="4">ABC-2 family transporter protein</fullName>
    </recommendedName>
</protein>
<evidence type="ECO:0000313" key="3">
    <source>
        <dbReference type="Proteomes" id="UP000184310"/>
    </source>
</evidence>
<feature type="transmembrane region" description="Helical" evidence="1">
    <location>
        <begin position="43"/>
        <end position="63"/>
    </location>
</feature>
<evidence type="ECO:0000256" key="1">
    <source>
        <dbReference type="SAM" id="Phobius"/>
    </source>
</evidence>
<organism evidence="2 3">
    <name type="scientific">Clostridium cavendishii DSM 21758</name>
    <dbReference type="NCBI Taxonomy" id="1121302"/>
    <lineage>
        <taxon>Bacteria</taxon>
        <taxon>Bacillati</taxon>
        <taxon>Bacillota</taxon>
        <taxon>Clostridia</taxon>
        <taxon>Eubacteriales</taxon>
        <taxon>Clostridiaceae</taxon>
        <taxon>Clostridium</taxon>
    </lineage>
</organism>
<feature type="transmembrane region" description="Helical" evidence="1">
    <location>
        <begin position="113"/>
        <end position="132"/>
    </location>
</feature>
<keyword evidence="3" id="KW-1185">Reference proteome</keyword>
<evidence type="ECO:0008006" key="4">
    <source>
        <dbReference type="Google" id="ProtNLM"/>
    </source>
</evidence>
<dbReference type="Proteomes" id="UP000184310">
    <property type="component" value="Unassembled WGS sequence"/>
</dbReference>
<name>A0A1M6SII5_9CLOT</name>
<feature type="transmembrane region" description="Helical" evidence="1">
    <location>
        <begin position="180"/>
        <end position="200"/>
    </location>
</feature>
<keyword evidence="1" id="KW-0812">Transmembrane</keyword>
<dbReference type="STRING" id="1121302.SAMN02745163_03818"/>
<reference evidence="2 3" key="1">
    <citation type="submission" date="2016-11" db="EMBL/GenBank/DDBJ databases">
        <authorList>
            <person name="Jaros S."/>
            <person name="Januszkiewicz K."/>
            <person name="Wedrychowicz H."/>
        </authorList>
    </citation>
    <scope>NUCLEOTIDE SEQUENCE [LARGE SCALE GENOMIC DNA]</scope>
    <source>
        <strain evidence="2 3">DSM 21758</strain>
    </source>
</reference>
<gene>
    <name evidence="2" type="ORF">SAMN02745163_03818</name>
</gene>
<feature type="transmembrane region" description="Helical" evidence="1">
    <location>
        <begin position="12"/>
        <end position="31"/>
    </location>
</feature>
<dbReference type="AlphaFoldDB" id="A0A1M6SII5"/>
<dbReference type="OrthoDB" id="1910494at2"/>
<feature type="transmembrane region" description="Helical" evidence="1">
    <location>
        <begin position="144"/>
        <end position="160"/>
    </location>
</feature>
<keyword evidence="1" id="KW-1133">Transmembrane helix</keyword>
<sequence length="204" mass="23302">MKNLICYNLKLISKTNILIAIVFLIVISLMIDMNFLTYKEAANIGEFYISIIGIIIFPYLCTIEYNQNIKETIFTKKTSFTKVVFIRIILISIFMILCTSAITAIQVFNGGNFKAIELIAGTCITIFFLGMLGITASNIFENEMLGYMIAFMYYFFERFNAGKYTKDLYLFSLVQGSFTYGKWCILLISLALLAVNLIILKRKS</sequence>
<keyword evidence="1" id="KW-0472">Membrane</keyword>
<dbReference type="EMBL" id="FQZB01000017">
    <property type="protein sequence ID" value="SHK44436.1"/>
    <property type="molecule type" value="Genomic_DNA"/>
</dbReference>
<feature type="transmembrane region" description="Helical" evidence="1">
    <location>
        <begin position="84"/>
        <end position="107"/>
    </location>
</feature>
<accession>A0A1M6SII5</accession>
<proteinExistence type="predicted"/>